<gene>
    <name evidence="1" type="ORF">QWZ10_19695</name>
</gene>
<dbReference type="Proteomes" id="UP001243846">
    <property type="component" value="Unassembled WGS sequence"/>
</dbReference>
<comment type="caution">
    <text evidence="1">The sequence shown here is derived from an EMBL/GenBank/DDBJ whole genome shotgun (WGS) entry which is preliminary data.</text>
</comment>
<name>A0ABT8DC23_9RHOB</name>
<dbReference type="EMBL" id="JAUFRC010000001">
    <property type="protein sequence ID" value="MDN3713397.1"/>
    <property type="molecule type" value="Genomic_DNA"/>
</dbReference>
<accession>A0ABT8DC23</accession>
<protein>
    <submittedName>
        <fullName evidence="1">Uncharacterized protein</fullName>
    </submittedName>
</protein>
<organism evidence="1 2">
    <name type="scientific">Paracoccus cavernae</name>
    <dbReference type="NCBI Taxonomy" id="1571207"/>
    <lineage>
        <taxon>Bacteria</taxon>
        <taxon>Pseudomonadati</taxon>
        <taxon>Pseudomonadota</taxon>
        <taxon>Alphaproteobacteria</taxon>
        <taxon>Rhodobacterales</taxon>
        <taxon>Paracoccaceae</taxon>
        <taxon>Paracoccus</taxon>
    </lineage>
</organism>
<sequence>MGTLLVDFGLLFGGQGHRRILVFVGSVSGTQALFLQRATAVT</sequence>
<keyword evidence="2" id="KW-1185">Reference proteome</keyword>
<reference evidence="2" key="1">
    <citation type="journal article" date="2019" name="Int. J. Syst. Evol. Microbiol.">
        <title>The Global Catalogue of Microorganisms (GCM) 10K type strain sequencing project: providing services to taxonomists for standard genome sequencing and annotation.</title>
        <authorList>
            <consortium name="The Broad Institute Genomics Platform"/>
            <consortium name="The Broad Institute Genome Sequencing Center for Infectious Disease"/>
            <person name="Wu L."/>
            <person name="Ma J."/>
        </authorList>
    </citation>
    <scope>NUCLEOTIDE SEQUENCE [LARGE SCALE GENOMIC DNA]</scope>
    <source>
        <strain evidence="2">CECT 8482</strain>
    </source>
</reference>
<evidence type="ECO:0000313" key="2">
    <source>
        <dbReference type="Proteomes" id="UP001243846"/>
    </source>
</evidence>
<evidence type="ECO:0000313" key="1">
    <source>
        <dbReference type="EMBL" id="MDN3713397.1"/>
    </source>
</evidence>
<proteinExistence type="predicted"/>